<keyword evidence="3" id="KW-1185">Reference proteome</keyword>
<dbReference type="Proteomes" id="UP001266305">
    <property type="component" value="Unassembled WGS sequence"/>
</dbReference>
<feature type="non-terminal residue" evidence="2">
    <location>
        <position position="1"/>
    </location>
</feature>
<reference evidence="2 3" key="1">
    <citation type="submission" date="2023-05" db="EMBL/GenBank/DDBJ databases">
        <title>B98-5 Cell Line De Novo Hybrid Assembly: An Optical Mapping Approach.</title>
        <authorList>
            <person name="Kananen K."/>
            <person name="Auerbach J.A."/>
            <person name="Kautto E."/>
            <person name="Blachly J.S."/>
        </authorList>
    </citation>
    <scope>NUCLEOTIDE SEQUENCE [LARGE SCALE GENOMIC DNA]</scope>
    <source>
        <strain evidence="2">B95-8</strain>
        <tissue evidence="2">Cell line</tissue>
    </source>
</reference>
<dbReference type="EMBL" id="JASSZA010000037">
    <property type="protein sequence ID" value="KAK2082386.1"/>
    <property type="molecule type" value="Genomic_DNA"/>
</dbReference>
<sequence>SIQGCLIDPKTQEQQRSQRHPLGHQCHAETGLCFQSKTLSAVPSHARGTQKAEGTQGPLSDYKREFGRKVSQQRDHGLAQHPERMVQDGHRLPMGTWKRNSVGVSGGHGPHRPMTAPGKGIPGYLHHARRVAVGHGSSLWSYCMLVNQPSQPSHRSQAWKLSGNLPLYNTACLRFDSQVTRQCSGATGKAPLMDAGFLEHCLAYSGNGPLPWQLSLELQKPRELYKSGRQLGLDNRQQPFPNLSQRQIRMAGRPADYKTESLPVAGNTAPPPQPHRNRPINVSLHRPR</sequence>
<organism evidence="2 3">
    <name type="scientific">Saguinus oedipus</name>
    <name type="common">Cotton-top tamarin</name>
    <name type="synonym">Oedipomidas oedipus</name>
    <dbReference type="NCBI Taxonomy" id="9490"/>
    <lineage>
        <taxon>Eukaryota</taxon>
        <taxon>Metazoa</taxon>
        <taxon>Chordata</taxon>
        <taxon>Craniata</taxon>
        <taxon>Vertebrata</taxon>
        <taxon>Euteleostomi</taxon>
        <taxon>Mammalia</taxon>
        <taxon>Eutheria</taxon>
        <taxon>Euarchontoglires</taxon>
        <taxon>Primates</taxon>
        <taxon>Haplorrhini</taxon>
        <taxon>Platyrrhini</taxon>
        <taxon>Cebidae</taxon>
        <taxon>Callitrichinae</taxon>
        <taxon>Saguinus</taxon>
    </lineage>
</organism>
<proteinExistence type="predicted"/>
<accession>A0ABQ9TCD3</accession>
<evidence type="ECO:0000256" key="1">
    <source>
        <dbReference type="SAM" id="MobiDB-lite"/>
    </source>
</evidence>
<gene>
    <name evidence="2" type="ORF">P7K49_039886</name>
</gene>
<feature type="region of interest" description="Disordered" evidence="1">
    <location>
        <begin position="249"/>
        <end position="288"/>
    </location>
</feature>
<evidence type="ECO:0000313" key="2">
    <source>
        <dbReference type="EMBL" id="KAK2082386.1"/>
    </source>
</evidence>
<protein>
    <submittedName>
        <fullName evidence="2">Uncharacterized protein</fullName>
    </submittedName>
</protein>
<evidence type="ECO:0000313" key="3">
    <source>
        <dbReference type="Proteomes" id="UP001266305"/>
    </source>
</evidence>
<name>A0ABQ9TCD3_SAGOE</name>
<feature type="region of interest" description="Disordered" evidence="1">
    <location>
        <begin position="1"/>
        <end position="22"/>
    </location>
</feature>
<comment type="caution">
    <text evidence="2">The sequence shown here is derived from an EMBL/GenBank/DDBJ whole genome shotgun (WGS) entry which is preliminary data.</text>
</comment>